<keyword evidence="12" id="KW-1185">Reference proteome</keyword>
<keyword evidence="5" id="KW-1133">Transmembrane helix</keyword>
<sequence length="203" mass="22066">MEKFGQEWVSAVVDGETDSHALAELASDKASHEKWRNYHMIGDAMRGELPETIDLDLTARIAEAIELEPTVIAPVTQTEVQPAAIVVQGNTAKVVPFYKQFGQYAIAATVAMMAIVGVQNMNQEQAAPDTGVPALVTRPLLGSASPVSYQGPAAQQQGYTNEQLRDQSQRINSYLQDHLLQQRLNAAAVVNNNKEETPAPANR</sequence>
<comment type="subcellular location">
    <subcellularLocation>
        <location evidence="7">Cell inner membrane</location>
    </subcellularLocation>
    <subcellularLocation>
        <location evidence="1">Cell membrane</location>
        <topology evidence="1">Single-pass membrane protein</topology>
    </subcellularLocation>
</comment>
<evidence type="ECO:0000256" key="3">
    <source>
        <dbReference type="ARBA" id="ARBA00022475"/>
    </source>
</evidence>
<evidence type="ECO:0000256" key="4">
    <source>
        <dbReference type="ARBA" id="ARBA00022692"/>
    </source>
</evidence>
<comment type="subunit">
    <text evidence="7">Interacts 1:1 with ECF RNA polymerase sigma-E (RpoE); this inhibits the interaction of sigma-E with the RNA polymerase catalytic core and leads to a decreased expression of sigma-E-regulated genes. Interacts with RseB.</text>
</comment>
<evidence type="ECO:0000256" key="7">
    <source>
        <dbReference type="PIRNR" id="PIRNR016938"/>
    </source>
</evidence>
<dbReference type="InterPro" id="IPR005573">
    <property type="entry name" value="Anti-sigma_E_RseA_C"/>
</dbReference>
<evidence type="ECO:0000259" key="10">
    <source>
        <dbReference type="Pfam" id="PF03873"/>
    </source>
</evidence>
<dbReference type="PANTHER" id="PTHR38104:SF1">
    <property type="entry name" value="ANTI-SIGMA-E FACTOR RSEA"/>
    <property type="match status" value="1"/>
</dbReference>
<dbReference type="InterPro" id="IPR005572">
    <property type="entry name" value="Anti-sigma_E_RseA_N"/>
</dbReference>
<dbReference type="PANTHER" id="PTHR38104">
    <property type="match status" value="1"/>
</dbReference>
<keyword evidence="6 7" id="KW-0472">Membrane</keyword>
<gene>
    <name evidence="11" type="ORF">JYB87_05580</name>
</gene>
<evidence type="ECO:0000256" key="5">
    <source>
        <dbReference type="ARBA" id="ARBA00022989"/>
    </source>
</evidence>
<evidence type="ECO:0000256" key="2">
    <source>
        <dbReference type="ARBA" id="ARBA00005837"/>
    </source>
</evidence>
<dbReference type="InterPro" id="IPR036147">
    <property type="entry name" value="Anti-sigma_E_RseA_N_sf"/>
</dbReference>
<dbReference type="RefSeq" id="WP_207355905.1">
    <property type="nucleotide sequence ID" value="NZ_CP071503.1"/>
</dbReference>
<dbReference type="Pfam" id="PF03873">
    <property type="entry name" value="RseA_C"/>
    <property type="match status" value="1"/>
</dbReference>
<dbReference type="SUPFAM" id="SSF89069">
    <property type="entry name" value="N-terminal, cytoplasmic domain of anti-sigmaE factor RseA"/>
    <property type="match status" value="1"/>
</dbReference>
<dbReference type="CDD" id="cd16328">
    <property type="entry name" value="RseA_N"/>
    <property type="match status" value="1"/>
</dbReference>
<proteinExistence type="inferred from homology"/>
<protein>
    <recommendedName>
        <fullName evidence="7">Anti-sigma-E factor RseA</fullName>
    </recommendedName>
    <alternativeName>
        <fullName evidence="7">Regulator of SigE</fullName>
    </alternativeName>
    <alternativeName>
        <fullName evidence="7">Sigma-E anti-sigma factor RseA</fullName>
    </alternativeName>
    <alternativeName>
        <fullName evidence="7">Sigma-E factor negative regulatory protein</fullName>
    </alternativeName>
</protein>
<name>A0ABX7QTA2_9GAMM</name>
<feature type="region of interest" description="Disordered" evidence="8">
    <location>
        <begin position="146"/>
        <end position="165"/>
    </location>
</feature>
<reference evidence="11 12" key="1">
    <citation type="submission" date="2021-03" db="EMBL/GenBank/DDBJ databases">
        <title>Novel species identification of genus Shewanella.</title>
        <authorList>
            <person name="Liu G."/>
            <person name="Zhang Q."/>
        </authorList>
    </citation>
    <scope>NUCLEOTIDE SEQUENCE [LARGE SCALE GENOMIC DNA]</scope>
    <source>
        <strain evidence="11 12">FJAT-51800</strain>
    </source>
</reference>
<dbReference type="InterPro" id="IPR052383">
    <property type="entry name" value="Anti-sigma-E_RseA-like"/>
</dbReference>
<organism evidence="11 12">
    <name type="scientific">Shewanella avicenniae</name>
    <dbReference type="NCBI Taxonomy" id="2814294"/>
    <lineage>
        <taxon>Bacteria</taxon>
        <taxon>Pseudomonadati</taxon>
        <taxon>Pseudomonadota</taxon>
        <taxon>Gammaproteobacteria</taxon>
        <taxon>Alteromonadales</taxon>
        <taxon>Shewanellaceae</taxon>
        <taxon>Shewanella</taxon>
    </lineage>
</organism>
<evidence type="ECO:0000256" key="8">
    <source>
        <dbReference type="SAM" id="MobiDB-lite"/>
    </source>
</evidence>
<dbReference type="EMBL" id="CP071503">
    <property type="protein sequence ID" value="QSX34707.1"/>
    <property type="molecule type" value="Genomic_DNA"/>
</dbReference>
<comment type="similarity">
    <text evidence="2 7">Belongs to the RseA family.</text>
</comment>
<feature type="domain" description="Anti sigma-E protein RseA N-terminal" evidence="9">
    <location>
        <begin position="6"/>
        <end position="84"/>
    </location>
</feature>
<evidence type="ECO:0000313" key="11">
    <source>
        <dbReference type="EMBL" id="QSX34707.1"/>
    </source>
</evidence>
<evidence type="ECO:0000259" key="9">
    <source>
        <dbReference type="Pfam" id="PF03872"/>
    </source>
</evidence>
<dbReference type="Gene3D" id="1.10.10.880">
    <property type="entry name" value="Anti sigma-E protein RseA, N-terminal domain"/>
    <property type="match status" value="1"/>
</dbReference>
<keyword evidence="7" id="KW-0997">Cell inner membrane</keyword>
<comment type="function">
    <text evidence="7">An anti-sigma factor for extracytoplasmic function (ECF) sigma factor sigma-E (RpoE). ECF sigma factors are held in an inactive form by an anti-sigma factor until released by regulated intramembrane proteolysis (RIP). RIP occurs when an extracytoplasmic signal triggers a concerted proteolytic cascade to transmit information and elicit cellular responses. The membrane-spanning regulatory substrate protein is first cut periplasmically (site-1 protease, S1P, DegS), then within the membrane itself (site-2 protease, S2P, RseP), while cytoplasmic proteases finish degrading the anti-sigma factor, liberating sigma-E.</text>
</comment>
<dbReference type="InterPro" id="IPR026279">
    <property type="entry name" value="RseA"/>
</dbReference>
<evidence type="ECO:0000313" key="12">
    <source>
        <dbReference type="Proteomes" id="UP000662770"/>
    </source>
</evidence>
<evidence type="ECO:0000256" key="1">
    <source>
        <dbReference type="ARBA" id="ARBA00004162"/>
    </source>
</evidence>
<keyword evidence="3 7" id="KW-1003">Cell membrane</keyword>
<keyword evidence="4" id="KW-0812">Transmembrane</keyword>
<feature type="compositionally biased region" description="Polar residues" evidence="8">
    <location>
        <begin position="146"/>
        <end position="162"/>
    </location>
</feature>
<dbReference type="PIRSF" id="PIRSF016938">
    <property type="entry name" value="RseA"/>
    <property type="match status" value="1"/>
</dbReference>
<evidence type="ECO:0000256" key="6">
    <source>
        <dbReference type="ARBA" id="ARBA00023136"/>
    </source>
</evidence>
<feature type="domain" description="Anti sigma-E protein RseA C-terminal" evidence="10">
    <location>
        <begin position="133"/>
        <end position="184"/>
    </location>
</feature>
<dbReference type="Proteomes" id="UP000662770">
    <property type="component" value="Chromosome"/>
</dbReference>
<accession>A0ABX7QTA2</accession>
<dbReference type="Pfam" id="PF03872">
    <property type="entry name" value="RseA_N"/>
    <property type="match status" value="1"/>
</dbReference>